<dbReference type="EMBL" id="LN899822">
    <property type="protein sequence ID" value="CUV62198.1"/>
    <property type="molecule type" value="Genomic_DNA"/>
</dbReference>
<proteinExistence type="predicted"/>
<dbReference type="InterPro" id="IPR032866">
    <property type="entry name" value="Prok_Ub"/>
</dbReference>
<dbReference type="EMBL" id="LN899823">
    <property type="protein sequence ID" value="CUV23514.1"/>
    <property type="molecule type" value="Genomic_DNA"/>
</dbReference>
<evidence type="ECO:0000313" key="2">
    <source>
        <dbReference type="EMBL" id="CUV35865.1"/>
    </source>
</evidence>
<dbReference type="EMBL" id="LN899825">
    <property type="protein sequence ID" value="CUV35865.1"/>
    <property type="molecule type" value="Genomic_DNA"/>
</dbReference>
<protein>
    <recommendedName>
        <fullName evidence="5">PRTRC system protein C</fullName>
    </recommendedName>
</protein>
<dbReference type="AlphaFoldDB" id="A0A0S4XEU2"/>
<dbReference type="EMBL" id="LN899826">
    <property type="protein sequence ID" value="CUV42734.1"/>
    <property type="molecule type" value="Genomic_DNA"/>
</dbReference>
<name>A0A0S4XEU2_RALSL</name>
<dbReference type="InterPro" id="IPR022289">
    <property type="entry name" value="PRTRC_protein-C"/>
</dbReference>
<evidence type="ECO:0000313" key="3">
    <source>
        <dbReference type="EMBL" id="CUV42734.1"/>
    </source>
</evidence>
<sequence>MMQAIQLTREFRYSGVRLADPSPRFTLEQVRDFYANTYPEILNADIDGPSVEGTLQVYGFRRAVGRKGSDLAVLRDQIETGSLYAKGRKSITTSQLNKPAANALLKACRPHRDHRTAHGTILLPPAASLQVLA</sequence>
<reference evidence="4" key="1">
    <citation type="submission" date="2015-10" db="EMBL/GenBank/DDBJ databases">
        <authorList>
            <person name="Gilbert D.G."/>
        </authorList>
    </citation>
    <scope>NUCLEOTIDE SEQUENCE</scope>
    <source>
        <strain evidence="4">Phyl III-seqv23</strain>
    </source>
</reference>
<dbReference type="Pfam" id="PF14454">
    <property type="entry name" value="Prok_Ub"/>
    <property type="match status" value="1"/>
</dbReference>
<dbReference type="NCBIfam" id="TIGR03738">
    <property type="entry name" value="PRTRC_C"/>
    <property type="match status" value="1"/>
</dbReference>
<accession>A0A0S4XEU2</accession>
<gene>
    <name evidence="4" type="ORF">RD1301_v1_2120017</name>
    <name evidence="1" type="ORF">RUN1744_v1_400114</name>
    <name evidence="2" type="ORF">TD1301_v1_1700026</name>
    <name evidence="3" type="ORF">TF3108_v1_1510018</name>
</gene>
<organism evidence="4">
    <name type="scientific">Ralstonia solanacearum</name>
    <name type="common">Pseudomonas solanacearum</name>
    <dbReference type="NCBI Taxonomy" id="305"/>
    <lineage>
        <taxon>Bacteria</taxon>
        <taxon>Pseudomonadati</taxon>
        <taxon>Pseudomonadota</taxon>
        <taxon>Betaproteobacteria</taxon>
        <taxon>Burkholderiales</taxon>
        <taxon>Burkholderiaceae</taxon>
        <taxon>Ralstonia</taxon>
        <taxon>Ralstonia solanacearum species complex</taxon>
    </lineage>
</organism>
<evidence type="ECO:0000313" key="4">
    <source>
        <dbReference type="EMBL" id="CUV62198.1"/>
    </source>
</evidence>
<evidence type="ECO:0008006" key="5">
    <source>
        <dbReference type="Google" id="ProtNLM"/>
    </source>
</evidence>
<evidence type="ECO:0000313" key="1">
    <source>
        <dbReference type="EMBL" id="CUV23514.1"/>
    </source>
</evidence>